<gene>
    <name evidence="3" type="ORF">CWS20_07090</name>
</gene>
<evidence type="ECO:0000256" key="2">
    <source>
        <dbReference type="SAM" id="Phobius"/>
    </source>
</evidence>
<feature type="region of interest" description="Disordered" evidence="1">
    <location>
        <begin position="38"/>
        <end position="62"/>
    </location>
</feature>
<keyword evidence="2" id="KW-0472">Membrane</keyword>
<feature type="compositionally biased region" description="Basic and acidic residues" evidence="1">
    <location>
        <begin position="38"/>
        <end position="49"/>
    </location>
</feature>
<comment type="caution">
    <text evidence="3">The sequence shown here is derived from an EMBL/GenBank/DDBJ whole genome shotgun (WGS) entry which is preliminary data.</text>
</comment>
<dbReference type="EMBL" id="PISD01000013">
    <property type="protein sequence ID" value="PKG29625.1"/>
    <property type="molecule type" value="Genomic_DNA"/>
</dbReference>
<feature type="compositionally biased region" description="Polar residues" evidence="1">
    <location>
        <begin position="51"/>
        <end position="62"/>
    </location>
</feature>
<dbReference type="RefSeq" id="WP_066192683.1">
    <property type="nucleotide sequence ID" value="NZ_JARMMB010000020.1"/>
</dbReference>
<dbReference type="Proteomes" id="UP000233343">
    <property type="component" value="Unassembled WGS sequence"/>
</dbReference>
<feature type="transmembrane region" description="Helical" evidence="2">
    <location>
        <begin position="6"/>
        <end position="22"/>
    </location>
</feature>
<proteinExistence type="predicted"/>
<evidence type="ECO:0000313" key="3">
    <source>
        <dbReference type="EMBL" id="PKG29625.1"/>
    </source>
</evidence>
<evidence type="ECO:0000256" key="1">
    <source>
        <dbReference type="SAM" id="MobiDB-lite"/>
    </source>
</evidence>
<dbReference type="AlphaFoldDB" id="A0A2N0ZJD1"/>
<evidence type="ECO:0000313" key="4">
    <source>
        <dbReference type="Proteomes" id="UP000233343"/>
    </source>
</evidence>
<keyword evidence="2" id="KW-0812">Transmembrane</keyword>
<keyword evidence="2" id="KW-1133">Transmembrane helix</keyword>
<sequence>MFWLWGVVLLIFVSLLLFGYLLDKKTDRYKLINDKKTKEGQEAVKDKTQKHNPPNINHTDHW</sequence>
<reference evidence="3 4" key="1">
    <citation type="journal article" date="2010" name="Int. J. Syst. Evol. Microbiol.">
        <title>Bacillus horneckiae sp. nov., isolated from a spacecraft-assembly clean room.</title>
        <authorList>
            <person name="Vaishampayan P."/>
            <person name="Probst A."/>
            <person name="Krishnamurthi S."/>
            <person name="Ghosh S."/>
            <person name="Osman S."/>
            <person name="McDowall A."/>
            <person name="Ruckmani A."/>
            <person name="Mayilraj S."/>
            <person name="Venkateswaran K."/>
        </authorList>
    </citation>
    <scope>NUCLEOTIDE SEQUENCE [LARGE SCALE GENOMIC DNA]</scope>
    <source>
        <strain evidence="4">1PO1SC</strain>
    </source>
</reference>
<protein>
    <submittedName>
        <fullName evidence="3">Uncharacterized protein</fullName>
    </submittedName>
</protein>
<keyword evidence="4" id="KW-1185">Reference proteome</keyword>
<accession>A0A2N0ZJD1</accession>
<name>A0A2N0ZJD1_9BACI</name>
<organism evidence="3 4">
    <name type="scientific">Cytobacillus horneckiae</name>
    <dbReference type="NCBI Taxonomy" id="549687"/>
    <lineage>
        <taxon>Bacteria</taxon>
        <taxon>Bacillati</taxon>
        <taxon>Bacillota</taxon>
        <taxon>Bacilli</taxon>
        <taxon>Bacillales</taxon>
        <taxon>Bacillaceae</taxon>
        <taxon>Cytobacillus</taxon>
    </lineage>
</organism>